<reference evidence="3 4" key="1">
    <citation type="submission" date="2015-04" db="EMBL/GenBank/DDBJ databases">
        <authorList>
            <person name="Heijne W.H."/>
            <person name="Fedorova N.D."/>
            <person name="Nierman W.C."/>
            <person name="Vollebregt A.W."/>
            <person name="Zhao Z."/>
            <person name="Wu L."/>
            <person name="Kumar M."/>
            <person name="Stam H."/>
            <person name="van den Berg M.A."/>
            <person name="Pel H.J."/>
        </authorList>
    </citation>
    <scope>NUCLEOTIDE SEQUENCE [LARGE SCALE GENOMIC DNA]</scope>
    <source>
        <strain evidence="3 4">CBS 393.64</strain>
    </source>
</reference>
<sequence>MIDHVLGRPSTKFRKIQVLTVVSFWSLYLLKGYHHGPPGVRAISSRLKNRLTPWQTMVITLLWLYISRNFAKIVGLECPEPLANLYSRSYFRATWITTALDAGFWTAMKIRPAWLRDIASIVFSIYYLFAAEQADEKVRRVRATLTVEHLRVSWNKATTPYLAAIGKLLRPRFTRYPPRAIRIPRPRESSYREPVSAWLYFDGPLSALRDETCIVLDIPGGGFVAMNPRTADDKLLAWAGKTGVPILSLDYRKAPEYPYPYALNECYDVYRTIVASRGRCVGLSGKVRPHVVITGDSAGGNLAAGLTIMILQSGSTETRQWHGETALPPPDGLVLVYPSLDMNIGSWMTEEQMALFQDRGMRKTNENVLRRKSEDYYRLTPTGSRCRLSPDETQDNNTSLDYFNHKESGTVDTALKTSDLATQAATVADNQPRQIKTRLAVSSMISYFNDRILTPEMMRAMIILYIGPHNRPDFSTDFLLSPVLAPEAVLARFPKTYILTGERDPLVDDTVIFAGRIRQAKLHRFRERQELGLEKSTRQFNEKEYVEVDLIPSISHGFLNFPGIFPEAWKHIHKCAVWIHELFERAEQKKSATSSLVHSTDSRLITESQASKRGHSSSSRRSSFAESSADEDRPLEMRSIRKFTPVRPPSVTTTTTNGSATTDGYATAEETATAPKANEPANSTQEVRLGNKTPKRGGKTLRGGGGGGGKTRHRKPAAADNIMEENNNDINLDEDDEHDEEDEYPTTTPKKRKEKQNGSSGGGPISRLPTEEDLIGRRMNGLAGGLMGLGEGVRTP</sequence>
<evidence type="ECO:0000259" key="2">
    <source>
        <dbReference type="Pfam" id="PF07859"/>
    </source>
</evidence>
<gene>
    <name evidence="3" type="ORF">T310_7442</name>
</gene>
<feature type="compositionally biased region" description="Low complexity" evidence="1">
    <location>
        <begin position="608"/>
        <end position="627"/>
    </location>
</feature>
<comment type="caution">
    <text evidence="3">The sequence shown here is derived from an EMBL/GenBank/DDBJ whole genome shotgun (WGS) entry which is preliminary data.</text>
</comment>
<dbReference type="GO" id="GO:0019433">
    <property type="term" value="P:triglyceride catabolic process"/>
    <property type="evidence" value="ECO:0007669"/>
    <property type="project" value="TreeGrafter"/>
</dbReference>
<dbReference type="SUPFAM" id="SSF53474">
    <property type="entry name" value="alpha/beta-Hydrolases"/>
    <property type="match status" value="1"/>
</dbReference>
<evidence type="ECO:0000313" key="3">
    <source>
        <dbReference type="EMBL" id="KKA18605.1"/>
    </source>
</evidence>
<proteinExistence type="predicted"/>
<keyword evidence="4" id="KW-1185">Reference proteome</keyword>
<accession>A0A0F4YKE2</accession>
<dbReference type="Pfam" id="PF07859">
    <property type="entry name" value="Abhydrolase_3"/>
    <property type="match status" value="2"/>
</dbReference>
<name>A0A0F4YKE2_RASE3</name>
<organism evidence="3 4">
    <name type="scientific">Rasamsonia emersonii (strain ATCC 16479 / CBS 393.64 / IMI 116815)</name>
    <dbReference type="NCBI Taxonomy" id="1408163"/>
    <lineage>
        <taxon>Eukaryota</taxon>
        <taxon>Fungi</taxon>
        <taxon>Dikarya</taxon>
        <taxon>Ascomycota</taxon>
        <taxon>Pezizomycotina</taxon>
        <taxon>Eurotiomycetes</taxon>
        <taxon>Eurotiomycetidae</taxon>
        <taxon>Eurotiales</taxon>
        <taxon>Trichocomaceae</taxon>
        <taxon>Rasamsonia</taxon>
    </lineage>
</organism>
<feature type="region of interest" description="Disordered" evidence="1">
    <location>
        <begin position="591"/>
        <end position="796"/>
    </location>
</feature>
<dbReference type="STRING" id="1408163.A0A0F4YKE2"/>
<dbReference type="Proteomes" id="UP000053958">
    <property type="component" value="Unassembled WGS sequence"/>
</dbReference>
<evidence type="ECO:0000256" key="1">
    <source>
        <dbReference type="SAM" id="MobiDB-lite"/>
    </source>
</evidence>
<feature type="compositionally biased region" description="Basic and acidic residues" evidence="1">
    <location>
        <begin position="630"/>
        <end position="639"/>
    </location>
</feature>
<dbReference type="PANTHER" id="PTHR23025:SF3">
    <property type="entry name" value="HORMONE-SENSITIVE LIPASE"/>
    <property type="match status" value="1"/>
</dbReference>
<dbReference type="GO" id="GO:0004771">
    <property type="term" value="F:sterol ester esterase activity"/>
    <property type="evidence" value="ECO:0007669"/>
    <property type="project" value="TreeGrafter"/>
</dbReference>
<dbReference type="AlphaFoldDB" id="A0A0F4YKE2"/>
<feature type="compositionally biased region" description="Polar residues" evidence="1">
    <location>
        <begin position="591"/>
        <end position="607"/>
    </location>
</feature>
<dbReference type="Gene3D" id="3.40.50.1820">
    <property type="entry name" value="alpha/beta hydrolase"/>
    <property type="match status" value="2"/>
</dbReference>
<feature type="compositionally biased region" description="Gly residues" evidence="1">
    <location>
        <begin position="700"/>
        <end position="709"/>
    </location>
</feature>
<feature type="region of interest" description="Disordered" evidence="1">
    <location>
        <begin position="382"/>
        <end position="403"/>
    </location>
</feature>
<dbReference type="GO" id="GO:0005829">
    <property type="term" value="C:cytosol"/>
    <property type="evidence" value="ECO:0007669"/>
    <property type="project" value="TreeGrafter"/>
</dbReference>
<feature type="compositionally biased region" description="Acidic residues" evidence="1">
    <location>
        <begin position="722"/>
        <end position="744"/>
    </location>
</feature>
<dbReference type="EMBL" id="LASV01000437">
    <property type="protein sequence ID" value="KKA18605.1"/>
    <property type="molecule type" value="Genomic_DNA"/>
</dbReference>
<dbReference type="InterPro" id="IPR013094">
    <property type="entry name" value="AB_hydrolase_3"/>
</dbReference>
<dbReference type="InterPro" id="IPR029058">
    <property type="entry name" value="AB_hydrolase_fold"/>
</dbReference>
<feature type="compositionally biased region" description="Low complexity" evidence="1">
    <location>
        <begin position="649"/>
        <end position="682"/>
    </location>
</feature>
<evidence type="ECO:0000313" key="4">
    <source>
        <dbReference type="Proteomes" id="UP000053958"/>
    </source>
</evidence>
<dbReference type="GO" id="GO:0004806">
    <property type="term" value="F:triacylglycerol lipase activity"/>
    <property type="evidence" value="ECO:0007669"/>
    <property type="project" value="TreeGrafter"/>
</dbReference>
<dbReference type="RefSeq" id="XP_013325217.1">
    <property type="nucleotide sequence ID" value="XM_013469763.1"/>
</dbReference>
<dbReference type="PANTHER" id="PTHR23025">
    <property type="entry name" value="TRIACYLGLYCEROL LIPASE"/>
    <property type="match status" value="1"/>
</dbReference>
<dbReference type="OrthoDB" id="5570009at2759"/>
<feature type="compositionally biased region" description="Gly residues" evidence="1">
    <location>
        <begin position="782"/>
        <end position="796"/>
    </location>
</feature>
<feature type="domain" description="Alpha/beta hydrolase fold-3" evidence="2">
    <location>
        <begin position="445"/>
        <end position="521"/>
    </location>
</feature>
<dbReference type="GeneID" id="25319714"/>
<protein>
    <submittedName>
        <fullName evidence="3">Lipase</fullName>
    </submittedName>
</protein>
<feature type="domain" description="Alpha/beta hydrolase fold-3" evidence="2">
    <location>
        <begin position="219"/>
        <end position="380"/>
    </location>
</feature>